<gene>
    <name evidence="1" type="ORF">PM006_20895</name>
</gene>
<evidence type="ECO:0000313" key="2">
    <source>
        <dbReference type="Proteomes" id="UP001300871"/>
    </source>
</evidence>
<evidence type="ECO:0000313" key="1">
    <source>
        <dbReference type="EMBL" id="MDB2002665.1"/>
    </source>
</evidence>
<reference evidence="1" key="1">
    <citation type="submission" date="2023-01" db="EMBL/GenBank/DDBJ databases">
        <title>Human gut microbiome strain richness.</title>
        <authorList>
            <person name="Chen-Liaw A."/>
        </authorList>
    </citation>
    <scope>NUCLEOTIDE SEQUENCE</scope>
    <source>
        <strain evidence="1">B1_m1001713B170214d0_201011</strain>
    </source>
</reference>
<comment type="caution">
    <text evidence="1">The sequence shown here is derived from an EMBL/GenBank/DDBJ whole genome shotgun (WGS) entry which is preliminary data.</text>
</comment>
<dbReference type="AlphaFoldDB" id="A0AAW6AZW6"/>
<dbReference type="Proteomes" id="UP001300871">
    <property type="component" value="Unassembled WGS sequence"/>
</dbReference>
<dbReference type="RefSeq" id="WP_272124156.1">
    <property type="nucleotide sequence ID" value="NZ_JAQLGH010000082.1"/>
</dbReference>
<name>A0AAW6AZW6_CLOSY</name>
<evidence type="ECO:0008006" key="3">
    <source>
        <dbReference type="Google" id="ProtNLM"/>
    </source>
</evidence>
<sequence length="121" mass="13348">MEKEKLVFKNGIEVDLETGASLGELKVVADSKNHMLATWELMTPDNLSQVQIKNSAGLTAEAYTDLVLAYETSVERLDGSILTTYSLRKKTAEERLSERIKALEETTDILTTEALMGGEPV</sequence>
<accession>A0AAW6AZW6</accession>
<organism evidence="1 2">
    <name type="scientific">Clostridium symbiosum</name>
    <name type="common">Bacteroides symbiosus</name>
    <dbReference type="NCBI Taxonomy" id="1512"/>
    <lineage>
        <taxon>Bacteria</taxon>
        <taxon>Bacillati</taxon>
        <taxon>Bacillota</taxon>
        <taxon>Clostridia</taxon>
        <taxon>Lachnospirales</taxon>
        <taxon>Lachnospiraceae</taxon>
        <taxon>Otoolea</taxon>
    </lineage>
</organism>
<dbReference type="EMBL" id="JAQLGM010000084">
    <property type="protein sequence ID" value="MDB2002665.1"/>
    <property type="molecule type" value="Genomic_DNA"/>
</dbReference>
<protein>
    <recommendedName>
        <fullName evidence="3">Phage protein</fullName>
    </recommendedName>
</protein>
<proteinExistence type="predicted"/>